<evidence type="ECO:0000313" key="4">
    <source>
        <dbReference type="Proteomes" id="UP000634308"/>
    </source>
</evidence>
<proteinExistence type="predicted"/>
<evidence type="ECO:0000256" key="1">
    <source>
        <dbReference type="SAM" id="MobiDB-lite"/>
    </source>
</evidence>
<name>A0ABQ2RNT4_9DEIO</name>
<dbReference type="InterPro" id="IPR000719">
    <property type="entry name" value="Prot_kinase_dom"/>
</dbReference>
<dbReference type="SUPFAM" id="SSF56112">
    <property type="entry name" value="Protein kinase-like (PK-like)"/>
    <property type="match status" value="1"/>
</dbReference>
<dbReference type="Gene3D" id="1.10.510.10">
    <property type="entry name" value="Transferase(Phosphotransferase) domain 1"/>
    <property type="match status" value="1"/>
</dbReference>
<protein>
    <recommendedName>
        <fullName evidence="2">Protein kinase domain-containing protein</fullName>
    </recommendedName>
</protein>
<reference evidence="4" key="1">
    <citation type="journal article" date="2019" name="Int. J. Syst. Evol. Microbiol.">
        <title>The Global Catalogue of Microorganisms (GCM) 10K type strain sequencing project: providing services to taxonomists for standard genome sequencing and annotation.</title>
        <authorList>
            <consortium name="The Broad Institute Genomics Platform"/>
            <consortium name="The Broad Institute Genome Sequencing Center for Infectious Disease"/>
            <person name="Wu L."/>
            <person name="Ma J."/>
        </authorList>
    </citation>
    <scope>NUCLEOTIDE SEQUENCE [LARGE SCALE GENOMIC DNA]</scope>
    <source>
        <strain evidence="4">JCM 31404</strain>
    </source>
</reference>
<feature type="region of interest" description="Disordered" evidence="1">
    <location>
        <begin position="304"/>
        <end position="328"/>
    </location>
</feature>
<dbReference type="RefSeq" id="WP_189064212.1">
    <property type="nucleotide sequence ID" value="NZ_BMQM01000006.1"/>
</dbReference>
<sequence length="328" mass="37631">MPDLASFSEAVQMPASYHPSLGDLKNGRLVVNAMGLPTPDSGNFAVVYQTEYSGKRHALRCFIRPASDQGERFAHISAYLKRYPCRYFVDFEFHPQGLKVAGQWQPLMVMEWRDGVPLERHIKSLLGDADRLLQLAGKWVEMFDYLRGLDLAHGDIHPDNVIVHDDQLYLIDYDAVYIPSLQGKNIQEAGQRNFQHPERNSSHYGPYMDNFPSWIVYYTLILLSIEPDLWDRYQGGDQKLIFTADDYREPDKSRLLKELIQGKNPIFQLIAQNIRAMLKRKLEDVPALSENLVRAGALPLPPQAPSDWWKDHRPTSEGAGVPSWLKKR</sequence>
<evidence type="ECO:0000313" key="3">
    <source>
        <dbReference type="EMBL" id="GGR53173.1"/>
    </source>
</evidence>
<feature type="domain" description="Protein kinase" evidence="2">
    <location>
        <begin position="33"/>
        <end position="301"/>
    </location>
</feature>
<comment type="caution">
    <text evidence="3">The sequence shown here is derived from an EMBL/GenBank/DDBJ whole genome shotgun (WGS) entry which is preliminary data.</text>
</comment>
<dbReference type="Proteomes" id="UP000634308">
    <property type="component" value="Unassembled WGS sequence"/>
</dbReference>
<gene>
    <name evidence="3" type="ORF">GCM10008959_13320</name>
</gene>
<keyword evidence="4" id="KW-1185">Reference proteome</keyword>
<dbReference type="EMBL" id="BMQM01000006">
    <property type="protein sequence ID" value="GGR53173.1"/>
    <property type="molecule type" value="Genomic_DNA"/>
</dbReference>
<accession>A0ABQ2RNT4</accession>
<evidence type="ECO:0000259" key="2">
    <source>
        <dbReference type="PROSITE" id="PS50011"/>
    </source>
</evidence>
<dbReference type="PROSITE" id="PS50011">
    <property type="entry name" value="PROTEIN_KINASE_DOM"/>
    <property type="match status" value="1"/>
</dbReference>
<organism evidence="3 4">
    <name type="scientific">Deinococcus seoulensis</name>
    <dbReference type="NCBI Taxonomy" id="1837379"/>
    <lineage>
        <taxon>Bacteria</taxon>
        <taxon>Thermotogati</taxon>
        <taxon>Deinococcota</taxon>
        <taxon>Deinococci</taxon>
        <taxon>Deinococcales</taxon>
        <taxon>Deinococcaceae</taxon>
        <taxon>Deinococcus</taxon>
    </lineage>
</organism>
<dbReference type="InterPro" id="IPR011009">
    <property type="entry name" value="Kinase-like_dom_sf"/>
</dbReference>